<dbReference type="PANTHER" id="PTHR31340:SF3">
    <property type="entry name" value="MITOCHONDRIAL GENOME MAINTENANCE EXONUCLEASE 1"/>
    <property type="match status" value="1"/>
</dbReference>
<name>U5QRD6_GLOK1</name>
<accession>U5QRD6</accession>
<keyword evidence="2 5" id="KW-0347">Helicase</keyword>
<dbReference type="HOGENOM" id="CLU_084008_0_0_3"/>
<protein>
    <submittedName>
        <fullName evidence="5">ATP-dependent exoDNAse (Exonuclease V) beta subunit (Contains helicase and exonuclease domains)</fullName>
    </submittedName>
</protein>
<evidence type="ECO:0000256" key="2">
    <source>
        <dbReference type="ARBA" id="ARBA00022806"/>
    </source>
</evidence>
<sequence length="239" mass="26795">MVGPVACVSEGSERYYRVGEHLYPGVTTILAATRPPEAIEALERWRNRVGVEQAQAIQVAASGRGNRLHALVEQYLRGEPVDTDQAAALQPWWGSVQPALRQIADVRLVEAPLFHPVGCYGGTIDALCRFQGELVALDWKSAERPKRRAWLGDYPLQLAAYLGAVNRLYDLRVASGIIVLAHRQGAARIYRFSGPELRRYWFAWLKRLVQFWSTNDSDPRSAQIVEQIRTAYPAVGTQI</sequence>
<keyword evidence="6" id="KW-1185">Reference proteome</keyword>
<dbReference type="SUPFAM" id="SSF52980">
    <property type="entry name" value="Restriction endonuclease-like"/>
    <property type="match status" value="1"/>
</dbReference>
<dbReference type="Pfam" id="PF12705">
    <property type="entry name" value="PDDEXK_1"/>
    <property type="match status" value="1"/>
</dbReference>
<dbReference type="InterPro" id="IPR011604">
    <property type="entry name" value="PDDEXK-like_dom_sf"/>
</dbReference>
<keyword evidence="5" id="KW-0378">Hydrolase</keyword>
<evidence type="ECO:0000256" key="3">
    <source>
        <dbReference type="ARBA" id="ARBA00023204"/>
    </source>
</evidence>
<evidence type="ECO:0000313" key="6">
    <source>
        <dbReference type="Proteomes" id="UP000017396"/>
    </source>
</evidence>
<keyword evidence="1" id="KW-0227">DNA damage</keyword>
<dbReference type="PATRIC" id="fig|1183438.3.peg.3905"/>
<keyword evidence="5" id="KW-0269">Exonuclease</keyword>
<dbReference type="InterPro" id="IPR011335">
    <property type="entry name" value="Restrct_endonuc-II-like"/>
</dbReference>
<keyword evidence="5" id="KW-0540">Nuclease</keyword>
<dbReference type="RefSeq" id="WP_023175548.1">
    <property type="nucleotide sequence ID" value="NC_022600.1"/>
</dbReference>
<evidence type="ECO:0000256" key="1">
    <source>
        <dbReference type="ARBA" id="ARBA00022763"/>
    </source>
</evidence>
<proteinExistence type="predicted"/>
<reference evidence="5 6" key="1">
    <citation type="journal article" date="2013" name="PLoS ONE">
        <title>Cultivation and Complete Genome Sequencing of Gloeobacter kilaueensis sp. nov., from a Lava Cave in Kilauea Caldera, Hawai'i.</title>
        <authorList>
            <person name="Saw J.H."/>
            <person name="Schatz M."/>
            <person name="Brown M.V."/>
            <person name="Kunkel D.D."/>
            <person name="Foster J.S."/>
            <person name="Shick H."/>
            <person name="Christensen S."/>
            <person name="Hou S."/>
            <person name="Wan X."/>
            <person name="Donachie S.P."/>
        </authorList>
    </citation>
    <scope>NUCLEOTIDE SEQUENCE [LARGE SCALE GENOMIC DNA]</scope>
    <source>
        <strain evidence="6">JS</strain>
    </source>
</reference>
<dbReference type="GO" id="GO:0006281">
    <property type="term" value="P:DNA repair"/>
    <property type="evidence" value="ECO:0007669"/>
    <property type="project" value="UniProtKB-KW"/>
</dbReference>
<evidence type="ECO:0000259" key="4">
    <source>
        <dbReference type="Pfam" id="PF12705"/>
    </source>
</evidence>
<keyword evidence="2 5" id="KW-0547">Nucleotide-binding</keyword>
<keyword evidence="3" id="KW-0234">DNA repair</keyword>
<dbReference type="OrthoDB" id="420529at2"/>
<dbReference type="PANTHER" id="PTHR31340">
    <property type="entry name" value="MITOCHONDRIAL GENOME MAINTENANCE EXONUCLEASE 1"/>
    <property type="match status" value="1"/>
</dbReference>
<dbReference type="eggNOG" id="COG1074">
    <property type="taxonomic scope" value="Bacteria"/>
</dbReference>
<dbReference type="EMBL" id="CP003587">
    <property type="protein sequence ID" value="AGY60214.1"/>
    <property type="molecule type" value="Genomic_DNA"/>
</dbReference>
<dbReference type="AlphaFoldDB" id="U5QRD6"/>
<keyword evidence="2 5" id="KW-0067">ATP-binding</keyword>
<dbReference type="KEGG" id="glj:GKIL_3968"/>
<dbReference type="STRING" id="1183438.GKIL_3968"/>
<dbReference type="InterPro" id="IPR038726">
    <property type="entry name" value="PDDEXK_AddAB-type"/>
</dbReference>
<feature type="domain" description="PD-(D/E)XK endonuclease-like" evidence="4">
    <location>
        <begin position="56"/>
        <end position="213"/>
    </location>
</feature>
<dbReference type="Proteomes" id="UP000017396">
    <property type="component" value="Chromosome"/>
</dbReference>
<organism evidence="5 6">
    <name type="scientific">Gloeobacter kilaueensis (strain ATCC BAA-2537 / CCAP 1431/1 / ULC 316 / JS1)</name>
    <dbReference type="NCBI Taxonomy" id="1183438"/>
    <lineage>
        <taxon>Bacteria</taxon>
        <taxon>Bacillati</taxon>
        <taxon>Cyanobacteriota</taxon>
        <taxon>Cyanophyceae</taxon>
        <taxon>Gloeobacterales</taxon>
        <taxon>Gloeobacteraceae</taxon>
        <taxon>Gloeobacter</taxon>
    </lineage>
</organism>
<gene>
    <name evidence="5" type="ORF">GKIL_3968</name>
</gene>
<dbReference type="GO" id="GO:0008297">
    <property type="term" value="F:single-stranded DNA exodeoxyribonuclease activity"/>
    <property type="evidence" value="ECO:0007669"/>
    <property type="project" value="TreeGrafter"/>
</dbReference>
<dbReference type="GO" id="GO:0004386">
    <property type="term" value="F:helicase activity"/>
    <property type="evidence" value="ECO:0007669"/>
    <property type="project" value="UniProtKB-KW"/>
</dbReference>
<dbReference type="Gene3D" id="3.90.320.10">
    <property type="match status" value="1"/>
</dbReference>
<evidence type="ECO:0000313" key="5">
    <source>
        <dbReference type="EMBL" id="AGY60214.1"/>
    </source>
</evidence>